<dbReference type="AlphaFoldDB" id="A0A6N4WHU7"/>
<dbReference type="KEGG" id="many:MANY_41180"/>
<dbReference type="PRINTS" id="PR00080">
    <property type="entry name" value="SDRFAMILY"/>
</dbReference>
<evidence type="ECO:0000256" key="6">
    <source>
        <dbReference type="RuleBase" id="RU000363"/>
    </source>
</evidence>
<dbReference type="PANTHER" id="PTHR42879:SF6">
    <property type="entry name" value="NADPH-DEPENDENT REDUCTASE BACG"/>
    <property type="match status" value="1"/>
</dbReference>
<dbReference type="PRINTS" id="PR00081">
    <property type="entry name" value="GDHRDH"/>
</dbReference>
<dbReference type="PANTHER" id="PTHR42879">
    <property type="entry name" value="3-OXOACYL-(ACYL-CARRIER-PROTEIN) REDUCTASE"/>
    <property type="match status" value="1"/>
</dbReference>
<organism evidence="7 8">
    <name type="scientific">Mycolicibacterium anyangense</name>
    <dbReference type="NCBI Taxonomy" id="1431246"/>
    <lineage>
        <taxon>Bacteria</taxon>
        <taxon>Bacillati</taxon>
        <taxon>Actinomycetota</taxon>
        <taxon>Actinomycetes</taxon>
        <taxon>Mycobacteriales</taxon>
        <taxon>Mycobacteriaceae</taxon>
        <taxon>Mycolicibacterium</taxon>
    </lineage>
</organism>
<evidence type="ECO:0000313" key="7">
    <source>
        <dbReference type="EMBL" id="BBZ78781.1"/>
    </source>
</evidence>
<comment type="catalytic activity">
    <reaction evidence="5">
        <text>a (3R)-hydroxyacyl-[ACP] + NADP(+) = a 3-oxoacyl-[ACP] + NADPH + H(+)</text>
        <dbReference type="Rhea" id="RHEA:17397"/>
        <dbReference type="Rhea" id="RHEA-COMP:9916"/>
        <dbReference type="Rhea" id="RHEA-COMP:9945"/>
        <dbReference type="ChEBI" id="CHEBI:15378"/>
        <dbReference type="ChEBI" id="CHEBI:57783"/>
        <dbReference type="ChEBI" id="CHEBI:58349"/>
        <dbReference type="ChEBI" id="CHEBI:78776"/>
        <dbReference type="ChEBI" id="CHEBI:78827"/>
        <dbReference type="EC" id="1.1.1.100"/>
    </reaction>
    <physiologicalReaction direction="right-to-left" evidence="5">
        <dbReference type="Rhea" id="RHEA:17399"/>
    </physiologicalReaction>
</comment>
<accession>A0A6N4WHU7</accession>
<evidence type="ECO:0000256" key="2">
    <source>
        <dbReference type="ARBA" id="ARBA00006484"/>
    </source>
</evidence>
<name>A0A6N4WHU7_9MYCO</name>
<comment type="subcellular location">
    <subcellularLocation>
        <location evidence="1">Secreted</location>
        <location evidence="1">Cell wall</location>
    </subcellularLocation>
</comment>
<dbReference type="EMBL" id="AP022620">
    <property type="protein sequence ID" value="BBZ78781.1"/>
    <property type="molecule type" value="Genomic_DNA"/>
</dbReference>
<dbReference type="InterPro" id="IPR050259">
    <property type="entry name" value="SDR"/>
</dbReference>
<sequence>MCPGPFEEELRMDLGVKDARVIVTGATAGMGLATANVYAREGARLAVLARSRAKLEQVADELRAAGSREVLAVPTDLANADSVQAAFSEIESRWDSCNVLINTVGPGLGLMAVFEELSDDHWTTALELILLSAVRTCRAALPLLRSADWARIVNISAHSVQRQSPTLIAYTAAKAALTSMTKNLSQTLAPEGILVNTVSPGTFMTEQVATFIDELHPEAIDELHPEAPRPRTAEEVGAVLEDVFGDALGYLGRAGHPEEIAPMIALLGSRLNSFTTGADLNVDGGSDFR</sequence>
<evidence type="ECO:0000313" key="8">
    <source>
        <dbReference type="Proteomes" id="UP000467249"/>
    </source>
</evidence>
<evidence type="ECO:0000256" key="1">
    <source>
        <dbReference type="ARBA" id="ARBA00004191"/>
    </source>
</evidence>
<evidence type="ECO:0000256" key="5">
    <source>
        <dbReference type="ARBA" id="ARBA00047400"/>
    </source>
</evidence>
<dbReference type="SUPFAM" id="SSF51735">
    <property type="entry name" value="NAD(P)-binding Rossmann-fold domains"/>
    <property type="match status" value="1"/>
</dbReference>
<proteinExistence type="inferred from homology"/>
<evidence type="ECO:0000256" key="4">
    <source>
        <dbReference type="ARBA" id="ARBA00040781"/>
    </source>
</evidence>
<dbReference type="Gene3D" id="3.40.50.720">
    <property type="entry name" value="NAD(P)-binding Rossmann-like Domain"/>
    <property type="match status" value="1"/>
</dbReference>
<dbReference type="GO" id="GO:0004316">
    <property type="term" value="F:3-oxoacyl-[acyl-carrier-protein] reductase (NADPH) activity"/>
    <property type="evidence" value="ECO:0007669"/>
    <property type="project" value="UniProtKB-EC"/>
</dbReference>
<dbReference type="PROSITE" id="PS00061">
    <property type="entry name" value="ADH_SHORT"/>
    <property type="match status" value="1"/>
</dbReference>
<keyword evidence="3" id="KW-0964">Secreted</keyword>
<keyword evidence="8" id="KW-1185">Reference proteome</keyword>
<dbReference type="Pfam" id="PF00106">
    <property type="entry name" value="adh_short"/>
    <property type="match status" value="1"/>
</dbReference>
<protein>
    <recommendedName>
        <fullName evidence="4">3-oxoacyl-[acyl-carrier-protein] reductase MabA</fullName>
    </recommendedName>
</protein>
<evidence type="ECO:0000256" key="3">
    <source>
        <dbReference type="ARBA" id="ARBA00022512"/>
    </source>
</evidence>
<dbReference type="GO" id="GO:0032787">
    <property type="term" value="P:monocarboxylic acid metabolic process"/>
    <property type="evidence" value="ECO:0007669"/>
    <property type="project" value="UniProtKB-ARBA"/>
</dbReference>
<dbReference type="InterPro" id="IPR020904">
    <property type="entry name" value="Sc_DH/Rdtase_CS"/>
</dbReference>
<dbReference type="InterPro" id="IPR036291">
    <property type="entry name" value="NAD(P)-bd_dom_sf"/>
</dbReference>
<gene>
    <name evidence="7" type="ORF">MANY_41180</name>
</gene>
<dbReference type="InterPro" id="IPR002347">
    <property type="entry name" value="SDR_fam"/>
</dbReference>
<comment type="similarity">
    <text evidence="2 6">Belongs to the short-chain dehydrogenases/reductases (SDR) family.</text>
</comment>
<reference evidence="7 8" key="1">
    <citation type="journal article" date="2019" name="Emerg. Microbes Infect.">
        <title>Comprehensive subspecies identification of 175 nontuberculous mycobacteria species based on 7547 genomic profiles.</title>
        <authorList>
            <person name="Matsumoto Y."/>
            <person name="Kinjo T."/>
            <person name="Motooka D."/>
            <person name="Nabeya D."/>
            <person name="Jung N."/>
            <person name="Uechi K."/>
            <person name="Horii T."/>
            <person name="Iida T."/>
            <person name="Fujita J."/>
            <person name="Nakamura S."/>
        </authorList>
    </citation>
    <scope>NUCLEOTIDE SEQUENCE [LARGE SCALE GENOMIC DNA]</scope>
    <source>
        <strain evidence="7 8">JCM 30275</strain>
    </source>
</reference>
<keyword evidence="3" id="KW-0134">Cell wall</keyword>
<dbReference type="Proteomes" id="UP000467249">
    <property type="component" value="Chromosome"/>
</dbReference>